<keyword evidence="7" id="KW-0808">Transferase</keyword>
<dbReference type="SUPFAM" id="SSF50978">
    <property type="entry name" value="WD40 repeat-like"/>
    <property type="match status" value="1"/>
</dbReference>
<dbReference type="SMART" id="SM00320">
    <property type="entry name" value="WD40"/>
    <property type="match status" value="5"/>
</dbReference>
<accession>A0A443SAN6</accession>
<dbReference type="InterPro" id="IPR019775">
    <property type="entry name" value="WD40_repeat_CS"/>
</dbReference>
<dbReference type="VEuPathDB" id="VectorBase:LDEU007463"/>
<dbReference type="AlphaFoldDB" id="A0A443SAN6"/>
<comment type="function">
    <text evidence="4">Negatively regulates the PAK1 kinase. PAK1 is a member of the PAK kinase family, which has been shown to play a positive role in the regulation of signaling pathways involving MAPK8 and RELA. PAK1 exists as an inactive homodimer, which is activated by binding of small GTPases such as CDC42 to an N-terminal regulatory domain. PAK1IP1 also binds to the N-terminus of PAK1, and inhibits the specific activation of PAK1 by CDC42. May be involved in ribosomal large subunit assembly.</text>
</comment>
<keyword evidence="7" id="KW-0418">Kinase</keyword>
<feature type="non-terminal residue" evidence="7">
    <location>
        <position position="1"/>
    </location>
</feature>
<evidence type="ECO:0000256" key="1">
    <source>
        <dbReference type="ARBA" id="ARBA00022517"/>
    </source>
</evidence>
<sequence length="304" mass="34095">DKYTLEQSFTNHAHTGSVRSVACAPKLLASGSTDENIRIFSMSKRVDVGTLVEQQGTINCLQFFEDSHLFSCSEDSTICIWDVHNWECMKTLRGHKAGVNCISVHPSGKLLLSVSKDKTLRTWNLIKGRCAYITNLKAIASIVVWSPSGSLFAVLFDKRVDVYDISVGDVIHSIAVEHKAVCVSFLTKHIISVGTENGNIELHNIETKSVITTFEAHSNRVKDMFVTPSHNSWLFSISSDGFLKLWELDHNNLSKKPKLLTSVDTTCRPNRLTVWTNNAGESTDENIRRISDDDEKPMKRKKLK</sequence>
<dbReference type="InterPro" id="IPR020472">
    <property type="entry name" value="WD40_PAC1"/>
</dbReference>
<dbReference type="PROSITE" id="PS00678">
    <property type="entry name" value="WD_REPEATS_1"/>
    <property type="match status" value="3"/>
</dbReference>
<comment type="caution">
    <text evidence="7">The sequence shown here is derived from an EMBL/GenBank/DDBJ whole genome shotgun (WGS) entry which is preliminary data.</text>
</comment>
<evidence type="ECO:0000256" key="6">
    <source>
        <dbReference type="SAM" id="MobiDB-lite"/>
    </source>
</evidence>
<dbReference type="Gene3D" id="2.130.10.10">
    <property type="entry name" value="YVTN repeat-like/Quinoprotein amine dehydrogenase"/>
    <property type="match status" value="2"/>
</dbReference>
<evidence type="ECO:0000256" key="2">
    <source>
        <dbReference type="ARBA" id="ARBA00022574"/>
    </source>
</evidence>
<keyword evidence="1" id="KW-0690">Ribosome biogenesis</keyword>
<feature type="repeat" description="WD" evidence="5">
    <location>
        <begin position="214"/>
        <end position="256"/>
    </location>
</feature>
<keyword evidence="8" id="KW-1185">Reference proteome</keyword>
<evidence type="ECO:0000313" key="7">
    <source>
        <dbReference type="EMBL" id="RWS24577.1"/>
    </source>
</evidence>
<dbReference type="OrthoDB" id="308449at2759"/>
<evidence type="ECO:0000256" key="5">
    <source>
        <dbReference type="PROSITE-ProRule" id="PRU00221"/>
    </source>
</evidence>
<dbReference type="GO" id="GO:0042254">
    <property type="term" value="P:ribosome biogenesis"/>
    <property type="evidence" value="ECO:0007669"/>
    <property type="project" value="UniProtKB-KW"/>
</dbReference>
<dbReference type="STRING" id="299467.A0A443SAN6"/>
<dbReference type="PANTHER" id="PTHR44675:SF1">
    <property type="entry name" value="P21-ACTIVATED PROTEIN KINASE-INTERACTING PROTEIN 1"/>
    <property type="match status" value="1"/>
</dbReference>
<dbReference type="PROSITE" id="PS50082">
    <property type="entry name" value="WD_REPEATS_2"/>
    <property type="match status" value="3"/>
</dbReference>
<dbReference type="EMBL" id="NCKV01004702">
    <property type="protein sequence ID" value="RWS24577.1"/>
    <property type="molecule type" value="Genomic_DNA"/>
</dbReference>
<keyword evidence="2 5" id="KW-0853">WD repeat</keyword>
<reference evidence="7 8" key="1">
    <citation type="journal article" date="2018" name="Gigascience">
        <title>Genomes of trombidid mites reveal novel predicted allergens and laterally-transferred genes associated with secondary metabolism.</title>
        <authorList>
            <person name="Dong X."/>
            <person name="Chaisiri K."/>
            <person name="Xia D."/>
            <person name="Armstrong S.D."/>
            <person name="Fang Y."/>
            <person name="Donnelly M.J."/>
            <person name="Kadowaki T."/>
            <person name="McGarry J.W."/>
            <person name="Darby A.C."/>
            <person name="Makepeace B.L."/>
        </authorList>
    </citation>
    <scope>NUCLEOTIDE SEQUENCE [LARGE SCALE GENOMIC DNA]</scope>
    <source>
        <strain evidence="7">UoL-UT</strain>
    </source>
</reference>
<gene>
    <name evidence="7" type="ORF">B4U80_03873</name>
</gene>
<evidence type="ECO:0000256" key="3">
    <source>
        <dbReference type="ARBA" id="ARBA00022737"/>
    </source>
</evidence>
<dbReference type="Proteomes" id="UP000288716">
    <property type="component" value="Unassembled WGS sequence"/>
</dbReference>
<protein>
    <submittedName>
        <fullName evidence="7">p21-activated protein kinase-interacting protein 1-like protein</fullName>
    </submittedName>
</protein>
<proteinExistence type="predicted"/>
<dbReference type="InterPro" id="IPR015943">
    <property type="entry name" value="WD40/YVTN_repeat-like_dom_sf"/>
</dbReference>
<dbReference type="InterPro" id="IPR001680">
    <property type="entry name" value="WD40_rpt"/>
</dbReference>
<dbReference type="PROSITE" id="PS50294">
    <property type="entry name" value="WD_REPEATS_REGION"/>
    <property type="match status" value="1"/>
</dbReference>
<dbReference type="CDD" id="cd00200">
    <property type="entry name" value="WD40"/>
    <property type="match status" value="1"/>
</dbReference>
<evidence type="ECO:0000256" key="4">
    <source>
        <dbReference type="ARBA" id="ARBA00045213"/>
    </source>
</evidence>
<keyword evidence="3" id="KW-0677">Repeat</keyword>
<name>A0A443SAN6_9ACAR</name>
<dbReference type="InterPro" id="IPR051959">
    <property type="entry name" value="PAK1-Kinase_Regulator"/>
</dbReference>
<evidence type="ECO:0000313" key="8">
    <source>
        <dbReference type="Proteomes" id="UP000288716"/>
    </source>
</evidence>
<feature type="repeat" description="WD" evidence="5">
    <location>
        <begin position="51"/>
        <end position="91"/>
    </location>
</feature>
<feature type="repeat" description="WD" evidence="5">
    <location>
        <begin position="92"/>
        <end position="133"/>
    </location>
</feature>
<dbReference type="InterPro" id="IPR036322">
    <property type="entry name" value="WD40_repeat_dom_sf"/>
</dbReference>
<dbReference type="PANTHER" id="PTHR44675">
    <property type="entry name" value="PAK1 INTERACTING PROTEIN 1"/>
    <property type="match status" value="1"/>
</dbReference>
<dbReference type="Pfam" id="PF00400">
    <property type="entry name" value="WD40"/>
    <property type="match status" value="4"/>
</dbReference>
<dbReference type="PRINTS" id="PR00320">
    <property type="entry name" value="GPROTEINBRPT"/>
</dbReference>
<organism evidence="7 8">
    <name type="scientific">Leptotrombidium deliense</name>
    <dbReference type="NCBI Taxonomy" id="299467"/>
    <lineage>
        <taxon>Eukaryota</taxon>
        <taxon>Metazoa</taxon>
        <taxon>Ecdysozoa</taxon>
        <taxon>Arthropoda</taxon>
        <taxon>Chelicerata</taxon>
        <taxon>Arachnida</taxon>
        <taxon>Acari</taxon>
        <taxon>Acariformes</taxon>
        <taxon>Trombidiformes</taxon>
        <taxon>Prostigmata</taxon>
        <taxon>Anystina</taxon>
        <taxon>Parasitengona</taxon>
        <taxon>Trombiculoidea</taxon>
        <taxon>Trombiculidae</taxon>
        <taxon>Leptotrombidium</taxon>
    </lineage>
</organism>
<feature type="region of interest" description="Disordered" evidence="6">
    <location>
        <begin position="285"/>
        <end position="304"/>
    </location>
</feature>
<dbReference type="GO" id="GO:0016301">
    <property type="term" value="F:kinase activity"/>
    <property type="evidence" value="ECO:0007669"/>
    <property type="project" value="UniProtKB-KW"/>
</dbReference>